<dbReference type="SUPFAM" id="SSF49299">
    <property type="entry name" value="PKD domain"/>
    <property type="match status" value="1"/>
</dbReference>
<evidence type="ECO:0008006" key="4">
    <source>
        <dbReference type="Google" id="ProtNLM"/>
    </source>
</evidence>
<dbReference type="AlphaFoldDB" id="A0A1B9XZD0"/>
<keyword evidence="1" id="KW-0732">Signal</keyword>
<dbReference type="EMBL" id="MAKX01000002">
    <property type="protein sequence ID" value="OCK42879.1"/>
    <property type="molecule type" value="Genomic_DNA"/>
</dbReference>
<organism evidence="2 3">
    <name type="scientific">Tenacibaculum soleae</name>
    <dbReference type="NCBI Taxonomy" id="447689"/>
    <lineage>
        <taxon>Bacteria</taxon>
        <taxon>Pseudomonadati</taxon>
        <taxon>Bacteroidota</taxon>
        <taxon>Flavobacteriia</taxon>
        <taxon>Flavobacteriales</taxon>
        <taxon>Flavobacteriaceae</taxon>
        <taxon>Tenacibaculum</taxon>
    </lineage>
</organism>
<dbReference type="RefSeq" id="WP_068704346.1">
    <property type="nucleotide sequence ID" value="NZ_MAKX01000002.1"/>
</dbReference>
<keyword evidence="3" id="KW-1185">Reference proteome</keyword>
<dbReference type="Proteomes" id="UP000093186">
    <property type="component" value="Unassembled WGS sequence"/>
</dbReference>
<reference evidence="2 3" key="1">
    <citation type="submission" date="2016-06" db="EMBL/GenBank/DDBJ databases">
        <title>Draft Genome Sequence of Tenacibaculum soleae UCD-KL19.</title>
        <authorList>
            <person name="Eisen J.A."/>
            <person name="Coil D.A."/>
            <person name="Lujan K.M."/>
        </authorList>
    </citation>
    <scope>NUCLEOTIDE SEQUENCE [LARGE SCALE GENOMIC DNA]</scope>
    <source>
        <strain evidence="2 3">UCD-KL19</strain>
    </source>
</reference>
<proteinExistence type="predicted"/>
<comment type="caution">
    <text evidence="2">The sequence shown here is derived from an EMBL/GenBank/DDBJ whole genome shotgun (WGS) entry which is preliminary data.</text>
</comment>
<dbReference type="OrthoDB" id="9765926at2"/>
<accession>A0A1B9XZD0</accession>
<dbReference type="InterPro" id="IPR026341">
    <property type="entry name" value="T9SS_type_B"/>
</dbReference>
<evidence type="ECO:0000313" key="3">
    <source>
        <dbReference type="Proteomes" id="UP000093186"/>
    </source>
</evidence>
<dbReference type="Pfam" id="PF22352">
    <property type="entry name" value="K319L-like_PKD"/>
    <property type="match status" value="1"/>
</dbReference>
<sequence>MKKIIFLLLILFPSIILSQDGGTTCDTSEPMCSDNNGVKIFNNTTNTSGTGNIACLYTTPNPSWFYIKVESTGNLEFEIIQSTDFDASGNPIGSALDVDFAAWGPFSTSDSNCTTLAKECLDSSGNSIPCPDNVFSPVFYTNNLDNTNIIDCSYSGSGRENFTITNAQAGEFYILLITNFDNGTGKIKLEQTNYAGIGAGTTDCSIVSGELGPDQDICDGTTVTLDGTPTVGTVTNYEWQVDTGSGFTTITGENNATLSINNNLSGTYKSIITDNLGNKATDDVVINFLPLPITTNITLNQCDTDTDLSTNINLTLAETNISTNHINETFKYYPTKNDAINDTAEITNQTNHPVTDGDIIWVRTISDKGCSQISEIKITVGYQADVIYPKEFANCDDYLDADGNNTASNSDTDGITNFDLSSVEPDIKATFPAANRANLTVLIFETIADRDAVTNNITNISNYRNKNIPATTPQSLYVKIIDKTNNNCEGLGSFTIEVKPIPVANNVANFEYCDDFASGTYNDGKNIDINLRDSVNNILGTSQVPSDYTVTFHTSPTDANSGNAPISNDTNYTNQTRDIETIYVRVENNDTGCFNDHLTFDIIINPLPVITNPIPDLEICDVITSGDGDSRNRIVQNINLSERDIDVLNGRDPALFEITYHRTNQDAIDGVSPLNKTNYTNDPAHTNFPADFSTDAPATELIYISILNKNTNCRYGIATLQLVIYPEPLIPLNITNYTDCDNKSDSFLDDANGINGDITLKNKTTEILVNYPTSEHSNFTVTFHENLSDVESGANPLDENKYENTANNQTIYVRVKNDKTSCVNNNLTFNIIINPLPDFIVYSPVIVCLNNPQTRLEPINPNATYSYEWTLKGNPTVLSTNAFYDVTVGGTYVVTATMQDGTSCKRSREIVVNESINPTLTNDDIVIVDDTNNSGLDNYSIKIITENQNLGIGDYEFAITDEDNNITGFQDEPLFDNISGGFYTVFVRDKNGCQPDATIEISVIEYPKFLTPNGDGKNDTWKIKGANSSFYPSSNITIVDRYGKIVAIIPIDNQGWNGTYKGKLLPSNDYWFKIYLVDRKGKIHQHQGHFSLLRK</sequence>
<dbReference type="NCBIfam" id="TIGR04131">
    <property type="entry name" value="Bac_Flav_CTERM"/>
    <property type="match status" value="1"/>
</dbReference>
<evidence type="ECO:0000313" key="2">
    <source>
        <dbReference type="EMBL" id="OCK42879.1"/>
    </source>
</evidence>
<feature type="signal peptide" evidence="1">
    <location>
        <begin position="1"/>
        <end position="18"/>
    </location>
</feature>
<evidence type="ECO:0000256" key="1">
    <source>
        <dbReference type="SAM" id="SignalP"/>
    </source>
</evidence>
<name>A0A1B9XZD0_9FLAO</name>
<dbReference type="STRING" id="447689.BA195_08200"/>
<protein>
    <recommendedName>
        <fullName evidence="4">PKD domain-containing protein</fullName>
    </recommendedName>
</protein>
<feature type="chain" id="PRO_5008639920" description="PKD domain-containing protein" evidence="1">
    <location>
        <begin position="19"/>
        <end position="1095"/>
    </location>
</feature>
<dbReference type="InterPro" id="IPR035986">
    <property type="entry name" value="PKD_dom_sf"/>
</dbReference>
<dbReference type="Pfam" id="PF13585">
    <property type="entry name" value="CHU_C"/>
    <property type="match status" value="1"/>
</dbReference>
<gene>
    <name evidence="2" type="ORF">BA195_08200</name>
</gene>